<evidence type="ECO:0000256" key="1">
    <source>
        <dbReference type="SAM" id="MobiDB-lite"/>
    </source>
</evidence>
<dbReference type="AlphaFoldDB" id="A0A8G0LNN3"/>
<evidence type="ECO:0000313" key="3">
    <source>
        <dbReference type="Proteomes" id="UP000826661"/>
    </source>
</evidence>
<name>A0A8G0LNN3_9HYPO</name>
<gene>
    <name evidence="2" type="ORF">H0G86_012512</name>
</gene>
<sequence length="100" mass="11199">MYLLALVNSPTVDVTQNSSTFKNPKDPQPHYIILPKPEQLFRRHIAQSPPSLRLHRSSKYPTILLVSRPPPRSPSIAVPITSFSKQNPPPSLAPSRIRIA</sequence>
<feature type="region of interest" description="Disordered" evidence="1">
    <location>
        <begin position="70"/>
        <end position="100"/>
    </location>
</feature>
<keyword evidence="3" id="KW-1185">Reference proteome</keyword>
<protein>
    <submittedName>
        <fullName evidence="2">Uncharacterized protein</fullName>
    </submittedName>
</protein>
<proteinExistence type="predicted"/>
<reference evidence="2 3" key="1">
    <citation type="journal article" date="2021" name="BMC Genomics">
        <title>Telomere-to-telomere genome assembly of asparaginase-producing Trichoderma simmonsii.</title>
        <authorList>
            <person name="Chung D."/>
            <person name="Kwon Y.M."/>
            <person name="Yang Y."/>
        </authorList>
    </citation>
    <scope>NUCLEOTIDE SEQUENCE [LARGE SCALE GENOMIC DNA]</scope>
    <source>
        <strain evidence="2 3">GH-Sj1</strain>
    </source>
</reference>
<accession>A0A8G0LNN3</accession>
<organism evidence="2 3">
    <name type="scientific">Trichoderma simmonsii</name>
    <dbReference type="NCBI Taxonomy" id="1491479"/>
    <lineage>
        <taxon>Eukaryota</taxon>
        <taxon>Fungi</taxon>
        <taxon>Dikarya</taxon>
        <taxon>Ascomycota</taxon>
        <taxon>Pezizomycotina</taxon>
        <taxon>Sordariomycetes</taxon>
        <taxon>Hypocreomycetidae</taxon>
        <taxon>Hypocreales</taxon>
        <taxon>Hypocreaceae</taxon>
        <taxon>Trichoderma</taxon>
    </lineage>
</organism>
<dbReference type="EMBL" id="CP075870">
    <property type="protein sequence ID" value="QYT05624.1"/>
    <property type="molecule type" value="Genomic_DNA"/>
</dbReference>
<dbReference type="Proteomes" id="UP000826661">
    <property type="component" value="Chromosome VII"/>
</dbReference>
<evidence type="ECO:0000313" key="2">
    <source>
        <dbReference type="EMBL" id="QYT05624.1"/>
    </source>
</evidence>